<dbReference type="EMBL" id="JAJCJQ010000010">
    <property type="protein sequence ID" value="MCB6960904.1"/>
    <property type="molecule type" value="Genomic_DNA"/>
</dbReference>
<dbReference type="Proteomes" id="UP001197741">
    <property type="component" value="Unassembled WGS sequence"/>
</dbReference>
<comment type="caution">
    <text evidence="4">The sequence shown here is derived from an EMBL/GenBank/DDBJ whole genome shotgun (WGS) entry which is preliminary data.</text>
</comment>
<dbReference type="EC" id="2.4.-.-" evidence="4"/>
<evidence type="ECO:0000256" key="2">
    <source>
        <dbReference type="ARBA" id="ARBA00022679"/>
    </source>
</evidence>
<protein>
    <submittedName>
        <fullName evidence="4">Glycosyltransferase</fullName>
        <ecNumber evidence="4">2.4.-.-</ecNumber>
    </submittedName>
</protein>
<dbReference type="AlphaFoldDB" id="A0AAW4UNE3"/>
<evidence type="ECO:0000259" key="3">
    <source>
        <dbReference type="Pfam" id="PF00535"/>
    </source>
</evidence>
<accession>A0AAW4UNE3</accession>
<sequence>MKISIIVPIYNKESYLDKSLTSISEQSYKDIEVLLIDDGSTDSSGKICKSFCEKDSRFKYIYKQNGGVSSARNAGLIEATGDFIGFVDPDDFINKEMYHTLINQADIDELDIVACGINIIDGDNVTKIVNSDNEYYNSCKALENLLRWSYDVSPYLWNKIFRKNVLEGIKFDEALSVGEDRLFIFETLLKIRRYKLINKCLYSYVRNADSLVGLSYNGKAAKSSINSDYKILSLCKEKCQSYVEMSQCSLGLNAYFQLCRIIKSSKYEKKEEYKYYKNICRQNKKYIRKYIDFCTYSKFLIVVYMPLVYKI</sequence>
<dbReference type="Pfam" id="PF00535">
    <property type="entry name" value="Glycos_transf_2"/>
    <property type="match status" value="1"/>
</dbReference>
<dbReference type="InterPro" id="IPR001173">
    <property type="entry name" value="Glyco_trans_2-like"/>
</dbReference>
<evidence type="ECO:0000256" key="1">
    <source>
        <dbReference type="ARBA" id="ARBA00022676"/>
    </source>
</evidence>
<dbReference type="SUPFAM" id="SSF53448">
    <property type="entry name" value="Nucleotide-diphospho-sugar transferases"/>
    <property type="match status" value="1"/>
</dbReference>
<dbReference type="InterPro" id="IPR029044">
    <property type="entry name" value="Nucleotide-diphossugar_trans"/>
</dbReference>
<reference evidence="4" key="1">
    <citation type="submission" date="2021-10" db="EMBL/GenBank/DDBJ databases">
        <title>Collection of gut derived symbiotic bacterial strains cultured from healthy donors.</title>
        <authorList>
            <person name="Lin H."/>
            <person name="Littmann E."/>
            <person name="Kohout C."/>
            <person name="Pamer E.G."/>
        </authorList>
    </citation>
    <scope>NUCLEOTIDE SEQUENCE</scope>
    <source>
        <strain evidence="4">DFI.7.28A</strain>
    </source>
</reference>
<dbReference type="PANTHER" id="PTHR22916:SF51">
    <property type="entry name" value="GLYCOSYLTRANSFERASE EPSH-RELATED"/>
    <property type="match status" value="1"/>
</dbReference>
<keyword evidence="1 4" id="KW-0328">Glycosyltransferase</keyword>
<dbReference type="GO" id="GO:0016757">
    <property type="term" value="F:glycosyltransferase activity"/>
    <property type="evidence" value="ECO:0007669"/>
    <property type="project" value="UniProtKB-KW"/>
</dbReference>
<gene>
    <name evidence="4" type="ORF">LIZ82_08385</name>
</gene>
<organism evidence="4 5">
    <name type="scientific">Agathobacter rectalis</name>
    <dbReference type="NCBI Taxonomy" id="39491"/>
    <lineage>
        <taxon>Bacteria</taxon>
        <taxon>Bacillati</taxon>
        <taxon>Bacillota</taxon>
        <taxon>Clostridia</taxon>
        <taxon>Lachnospirales</taxon>
        <taxon>Lachnospiraceae</taxon>
        <taxon>Agathobacter</taxon>
    </lineage>
</organism>
<keyword evidence="2 4" id="KW-0808">Transferase</keyword>
<proteinExistence type="predicted"/>
<feature type="domain" description="Glycosyltransferase 2-like" evidence="3">
    <location>
        <begin position="4"/>
        <end position="146"/>
    </location>
</feature>
<dbReference type="PANTHER" id="PTHR22916">
    <property type="entry name" value="GLYCOSYLTRANSFERASE"/>
    <property type="match status" value="1"/>
</dbReference>
<name>A0AAW4UNE3_9FIRM</name>
<dbReference type="CDD" id="cd00761">
    <property type="entry name" value="Glyco_tranf_GTA_type"/>
    <property type="match status" value="1"/>
</dbReference>
<dbReference type="RefSeq" id="WP_306783056.1">
    <property type="nucleotide sequence ID" value="NZ_JAJCJQ010000010.1"/>
</dbReference>
<dbReference type="Gene3D" id="3.90.550.10">
    <property type="entry name" value="Spore Coat Polysaccharide Biosynthesis Protein SpsA, Chain A"/>
    <property type="match status" value="1"/>
</dbReference>
<evidence type="ECO:0000313" key="5">
    <source>
        <dbReference type="Proteomes" id="UP001197741"/>
    </source>
</evidence>
<evidence type="ECO:0000313" key="4">
    <source>
        <dbReference type="EMBL" id="MCB6960904.1"/>
    </source>
</evidence>